<comment type="cofactor">
    <cofactor evidence="2">
        <name>Mn(2+)</name>
        <dbReference type="ChEBI" id="CHEBI:29035"/>
    </cofactor>
    <text evidence="2">The Mn(2+) ion enhances activity.</text>
</comment>
<name>A0A8J2ZCK4_9PROT</name>
<gene>
    <name evidence="3" type="ORF">GCM10010964_26640</name>
</gene>
<feature type="binding site" evidence="2">
    <location>
        <position position="372"/>
    </location>
    <ligand>
        <name>Mn(2+)</name>
        <dbReference type="ChEBI" id="CHEBI:29035"/>
        <label>2</label>
    </ligand>
</feature>
<dbReference type="PIRSF" id="PIRSF005962">
    <property type="entry name" value="Pept_M20D_amidohydro"/>
    <property type="match status" value="1"/>
</dbReference>
<dbReference type="Gene3D" id="3.40.630.10">
    <property type="entry name" value="Zn peptidases"/>
    <property type="match status" value="1"/>
</dbReference>
<keyword evidence="1" id="KW-0378">Hydrolase</keyword>
<feature type="binding site" evidence="2">
    <location>
        <position position="106"/>
    </location>
    <ligand>
        <name>Mn(2+)</name>
        <dbReference type="ChEBI" id="CHEBI:29035"/>
        <label>2</label>
    </ligand>
</feature>
<feature type="binding site" evidence="2">
    <location>
        <position position="108"/>
    </location>
    <ligand>
        <name>Mn(2+)</name>
        <dbReference type="ChEBI" id="CHEBI:29035"/>
        <label>2</label>
    </ligand>
</feature>
<keyword evidence="4" id="KW-1185">Reference proteome</keyword>
<protein>
    <submittedName>
        <fullName evidence="3">Amidohydrolase</fullName>
    </submittedName>
</protein>
<dbReference type="GO" id="GO:0046872">
    <property type="term" value="F:metal ion binding"/>
    <property type="evidence" value="ECO:0007669"/>
    <property type="project" value="UniProtKB-KW"/>
</dbReference>
<organism evidence="3 4">
    <name type="scientific">Caldovatus sediminis</name>
    <dbReference type="NCBI Taxonomy" id="2041189"/>
    <lineage>
        <taxon>Bacteria</taxon>
        <taxon>Pseudomonadati</taxon>
        <taxon>Pseudomonadota</taxon>
        <taxon>Alphaproteobacteria</taxon>
        <taxon>Acetobacterales</taxon>
        <taxon>Roseomonadaceae</taxon>
        <taxon>Caldovatus</taxon>
    </lineage>
</organism>
<evidence type="ECO:0000313" key="4">
    <source>
        <dbReference type="Proteomes" id="UP000597507"/>
    </source>
</evidence>
<dbReference type="InterPro" id="IPR017439">
    <property type="entry name" value="Amidohydrolase"/>
</dbReference>
<dbReference type="CDD" id="cd05666">
    <property type="entry name" value="M20_Acy1-like"/>
    <property type="match status" value="1"/>
</dbReference>
<feature type="binding site" evidence="2">
    <location>
        <position position="167"/>
    </location>
    <ligand>
        <name>Mn(2+)</name>
        <dbReference type="ChEBI" id="CHEBI:29035"/>
        <label>2</label>
    </ligand>
</feature>
<proteinExistence type="predicted"/>
<dbReference type="SUPFAM" id="SSF55031">
    <property type="entry name" value="Bacterial exopeptidase dimerisation domain"/>
    <property type="match status" value="1"/>
</dbReference>
<dbReference type="PANTHER" id="PTHR11014:SF63">
    <property type="entry name" value="METALLOPEPTIDASE, PUTATIVE (AFU_ORTHOLOGUE AFUA_6G09600)-RELATED"/>
    <property type="match status" value="1"/>
</dbReference>
<dbReference type="NCBIfam" id="TIGR01891">
    <property type="entry name" value="amidohydrolases"/>
    <property type="match status" value="1"/>
</dbReference>
<feature type="binding site" evidence="2">
    <location>
        <position position="141"/>
    </location>
    <ligand>
        <name>Mn(2+)</name>
        <dbReference type="ChEBI" id="CHEBI:29035"/>
        <label>2</label>
    </ligand>
</feature>
<dbReference type="InterPro" id="IPR036264">
    <property type="entry name" value="Bact_exopeptidase_dim_dom"/>
</dbReference>
<dbReference type="GO" id="GO:0016787">
    <property type="term" value="F:hydrolase activity"/>
    <property type="evidence" value="ECO:0007669"/>
    <property type="project" value="InterPro"/>
</dbReference>
<reference evidence="3 4" key="1">
    <citation type="journal article" date="2014" name="Int. J. Syst. Evol. Microbiol.">
        <title>Complete genome sequence of Corynebacterium casei LMG S-19264T (=DSM 44701T), isolated from a smear-ripened cheese.</title>
        <authorList>
            <consortium name="US DOE Joint Genome Institute (JGI-PGF)"/>
            <person name="Walter F."/>
            <person name="Albersmeier A."/>
            <person name="Kalinowski J."/>
            <person name="Ruckert C."/>
        </authorList>
    </citation>
    <scope>NUCLEOTIDE SEQUENCE [LARGE SCALE GENOMIC DNA]</scope>
    <source>
        <strain evidence="3 4">CGMCC 1.16330</strain>
    </source>
</reference>
<dbReference type="AlphaFoldDB" id="A0A8J2ZCK4"/>
<dbReference type="SUPFAM" id="SSF53187">
    <property type="entry name" value="Zn-dependent exopeptidases"/>
    <property type="match status" value="1"/>
</dbReference>
<dbReference type="Pfam" id="PF01546">
    <property type="entry name" value="Peptidase_M20"/>
    <property type="match status" value="1"/>
</dbReference>
<dbReference type="PANTHER" id="PTHR11014">
    <property type="entry name" value="PEPTIDASE M20 FAMILY MEMBER"/>
    <property type="match status" value="1"/>
</dbReference>
<dbReference type="InterPro" id="IPR002933">
    <property type="entry name" value="Peptidase_M20"/>
</dbReference>
<keyword evidence="2" id="KW-0464">Manganese</keyword>
<evidence type="ECO:0000256" key="1">
    <source>
        <dbReference type="ARBA" id="ARBA00022801"/>
    </source>
</evidence>
<dbReference type="Gene3D" id="3.30.70.360">
    <property type="match status" value="1"/>
</dbReference>
<comment type="caution">
    <text evidence="3">The sequence shown here is derived from an EMBL/GenBank/DDBJ whole genome shotgun (WGS) entry which is preliminary data.</text>
</comment>
<dbReference type="RefSeq" id="WP_188900974.1">
    <property type="nucleotide sequence ID" value="NZ_BMKS01000007.1"/>
</dbReference>
<dbReference type="Proteomes" id="UP000597507">
    <property type="component" value="Unassembled WGS sequence"/>
</dbReference>
<accession>A0A8J2ZCK4</accession>
<evidence type="ECO:0000313" key="3">
    <source>
        <dbReference type="EMBL" id="GGG37466.1"/>
    </source>
</evidence>
<dbReference type="EMBL" id="BMKS01000007">
    <property type="protein sequence ID" value="GGG37466.1"/>
    <property type="molecule type" value="Genomic_DNA"/>
</dbReference>
<keyword evidence="2" id="KW-0479">Metal-binding</keyword>
<sequence>MKRRGAITAGIERHLPELVALRRDIHAHPELGNEETRTAALVADRLRRWGIETTERVGGTGVVGTLRGRRPGQGAIALRADMDALALTEQTGLPYASANPGRMHACGHDGHTAMLLGAARVLAEDPDFAGTVHFIFQPAEEGRGGAKAMLDDGLFDRFPCDAVYGLHNMPGLPVGRFAARKGPMMAASGRWTVTFRGTGGHGGNSPHSATDLAVAQAIFVQALQGVVSRDVPALESVVISVGHIGGGSIEALNVMPAELVVGGTMRAFNAPMQALVERRIRELAELSAATQGASAETRLWWNAVPLVNHGPQTEAALAAARRVAGADRVDAETAPVTGGEDFAYMLQARPGAFVFLGNGTAGERGGACHDLHSPLYDFNDAALPHGVAYWVALVRQELGGGSSDA</sequence>
<evidence type="ECO:0000256" key="2">
    <source>
        <dbReference type="PIRSR" id="PIRSR005962-1"/>
    </source>
</evidence>